<reference evidence="2" key="1">
    <citation type="submission" date="2023-01" db="EMBL/GenBank/DDBJ databases">
        <title>The growth and conidiation of Purpureocillium lavendulum are regulated by nitrogen source and histone H3K14 acetylation.</title>
        <authorList>
            <person name="Tang P."/>
            <person name="Han J."/>
            <person name="Zhang C."/>
            <person name="Tang P."/>
            <person name="Qi F."/>
            <person name="Zhang K."/>
            <person name="Liang L."/>
        </authorList>
    </citation>
    <scope>NUCLEOTIDE SEQUENCE</scope>
    <source>
        <strain evidence="2">YMF1.00683</strain>
    </source>
</reference>
<protein>
    <submittedName>
        <fullName evidence="2">Uncharacterized protein</fullName>
    </submittedName>
</protein>
<evidence type="ECO:0000313" key="2">
    <source>
        <dbReference type="EMBL" id="KAJ6437501.1"/>
    </source>
</evidence>
<dbReference type="Proteomes" id="UP001163105">
    <property type="component" value="Unassembled WGS sequence"/>
</dbReference>
<evidence type="ECO:0000313" key="3">
    <source>
        <dbReference type="Proteomes" id="UP001163105"/>
    </source>
</evidence>
<sequence length="65" mass="7450">MQHETAEYKSQGVTSRERAPFPVTGNKKTQILERGPLFRDEILERLKYGLHWAIPGSLVREDTAP</sequence>
<keyword evidence="3" id="KW-1185">Reference proteome</keyword>
<accession>A0AB34FGG3</accession>
<evidence type="ECO:0000256" key="1">
    <source>
        <dbReference type="SAM" id="MobiDB-lite"/>
    </source>
</evidence>
<name>A0AB34FGG3_9HYPO</name>
<dbReference type="AlphaFoldDB" id="A0AB34FGG3"/>
<gene>
    <name evidence="2" type="ORF">O9K51_10060</name>
</gene>
<feature type="region of interest" description="Disordered" evidence="1">
    <location>
        <begin position="1"/>
        <end position="27"/>
    </location>
</feature>
<proteinExistence type="predicted"/>
<organism evidence="2 3">
    <name type="scientific">Purpureocillium lavendulum</name>
    <dbReference type="NCBI Taxonomy" id="1247861"/>
    <lineage>
        <taxon>Eukaryota</taxon>
        <taxon>Fungi</taxon>
        <taxon>Dikarya</taxon>
        <taxon>Ascomycota</taxon>
        <taxon>Pezizomycotina</taxon>
        <taxon>Sordariomycetes</taxon>
        <taxon>Hypocreomycetidae</taxon>
        <taxon>Hypocreales</taxon>
        <taxon>Ophiocordycipitaceae</taxon>
        <taxon>Purpureocillium</taxon>
    </lineage>
</organism>
<dbReference type="EMBL" id="JAQHRD010000012">
    <property type="protein sequence ID" value="KAJ6437501.1"/>
    <property type="molecule type" value="Genomic_DNA"/>
</dbReference>
<comment type="caution">
    <text evidence="2">The sequence shown here is derived from an EMBL/GenBank/DDBJ whole genome shotgun (WGS) entry which is preliminary data.</text>
</comment>